<dbReference type="Pfam" id="PF13407">
    <property type="entry name" value="Peripla_BP_4"/>
    <property type="match status" value="1"/>
</dbReference>
<dbReference type="PROSITE" id="PS51257">
    <property type="entry name" value="PROKAR_LIPOPROTEIN"/>
    <property type="match status" value="1"/>
</dbReference>
<evidence type="ECO:0000313" key="7">
    <source>
        <dbReference type="EMBL" id="MBU3876491.1"/>
    </source>
</evidence>
<evidence type="ECO:0000256" key="1">
    <source>
        <dbReference type="ARBA" id="ARBA00004196"/>
    </source>
</evidence>
<keyword evidence="3 5" id="KW-0732">Signal</keyword>
<proteinExistence type="inferred from homology"/>
<feature type="signal peptide" evidence="5">
    <location>
        <begin position="1"/>
        <end position="21"/>
    </location>
</feature>
<protein>
    <submittedName>
        <fullName evidence="7">Substrate-binding domain-containing protein</fullName>
    </submittedName>
</protein>
<feature type="chain" id="PRO_5046111362" evidence="5">
    <location>
        <begin position="22"/>
        <end position="393"/>
    </location>
</feature>
<feature type="compositionally biased region" description="Basic and acidic residues" evidence="4">
    <location>
        <begin position="24"/>
        <end position="50"/>
    </location>
</feature>
<dbReference type="Proteomes" id="UP000723714">
    <property type="component" value="Unassembled WGS sequence"/>
</dbReference>
<feature type="domain" description="Periplasmic binding protein" evidence="6">
    <location>
        <begin position="69"/>
        <end position="366"/>
    </location>
</feature>
<comment type="caution">
    <text evidence="7">The sequence shown here is derived from an EMBL/GenBank/DDBJ whole genome shotgun (WGS) entry which is preliminary data.</text>
</comment>
<feature type="region of interest" description="Disordered" evidence="4">
    <location>
        <begin position="23"/>
        <end position="55"/>
    </location>
</feature>
<dbReference type="PANTHER" id="PTHR46847">
    <property type="entry name" value="D-ALLOSE-BINDING PERIPLASMIC PROTEIN-RELATED"/>
    <property type="match status" value="1"/>
</dbReference>
<dbReference type="InterPro" id="IPR025997">
    <property type="entry name" value="SBP_2_dom"/>
</dbReference>
<organism evidence="7 8">
    <name type="scientific">Faecalicatena faecalis</name>
    <dbReference type="NCBI Taxonomy" id="2726362"/>
    <lineage>
        <taxon>Bacteria</taxon>
        <taxon>Bacillati</taxon>
        <taxon>Bacillota</taxon>
        <taxon>Clostridia</taxon>
        <taxon>Lachnospirales</taxon>
        <taxon>Lachnospiraceae</taxon>
        <taxon>Faecalicatena</taxon>
    </lineage>
</organism>
<evidence type="ECO:0000313" key="8">
    <source>
        <dbReference type="Proteomes" id="UP000723714"/>
    </source>
</evidence>
<gene>
    <name evidence="7" type="ORF">HGO97_011780</name>
</gene>
<evidence type="ECO:0000256" key="4">
    <source>
        <dbReference type="SAM" id="MobiDB-lite"/>
    </source>
</evidence>
<dbReference type="PANTHER" id="PTHR46847:SF1">
    <property type="entry name" value="D-ALLOSE-BINDING PERIPLASMIC PROTEIN-RELATED"/>
    <property type="match status" value="1"/>
</dbReference>
<evidence type="ECO:0000256" key="3">
    <source>
        <dbReference type="ARBA" id="ARBA00022729"/>
    </source>
</evidence>
<reference evidence="7 8" key="1">
    <citation type="submission" date="2021-06" db="EMBL/GenBank/DDBJ databases">
        <title>Faecalicatena sp. nov. isolated from porcine feces.</title>
        <authorList>
            <person name="Oh B.S."/>
            <person name="Lee J.H."/>
        </authorList>
    </citation>
    <scope>NUCLEOTIDE SEQUENCE [LARGE SCALE GENOMIC DNA]</scope>
    <source>
        <strain evidence="7 8">AGMB00832</strain>
    </source>
</reference>
<comment type="subcellular location">
    <subcellularLocation>
        <location evidence="1">Cell envelope</location>
    </subcellularLocation>
</comment>
<accession>A0ABS6D5Q0</accession>
<evidence type="ECO:0000256" key="5">
    <source>
        <dbReference type="SAM" id="SignalP"/>
    </source>
</evidence>
<keyword evidence="8" id="KW-1185">Reference proteome</keyword>
<comment type="similarity">
    <text evidence="2">Belongs to the bacterial solute-binding protein 2 family.</text>
</comment>
<evidence type="ECO:0000256" key="2">
    <source>
        <dbReference type="ARBA" id="ARBA00007639"/>
    </source>
</evidence>
<dbReference type="EMBL" id="JABACJ020000010">
    <property type="protein sequence ID" value="MBU3876491.1"/>
    <property type="molecule type" value="Genomic_DNA"/>
</dbReference>
<name>A0ABS6D5Q0_9FIRM</name>
<evidence type="ECO:0000259" key="6">
    <source>
        <dbReference type="Pfam" id="PF13407"/>
    </source>
</evidence>
<dbReference type="RefSeq" id="WP_216241883.1">
    <property type="nucleotide sequence ID" value="NZ_JABACJ020000010.1"/>
</dbReference>
<sequence length="393" mass="41399">MKKKVLIFALGLTMAAGMLTGCGGKKENADTNTEKKAADDADKTDQKNEPSGKSAYGDVKADGKYKFHIIVKSYSSDFWQATVKGAQDEAELLGVEVQCDGPNTSSDIADQVQMLNSAISGKPDGIGIAASDQDACLDSLQTALENEIPVVCFNSGIPDAPKGSVYATATTDNYAAGEIAAEHMYDAIKDEIAEAKAPVRIGEVNQDSTSESVIQRGLGFIDKMSELCAADGKKLAVIGNDKFVADCKDSGDESTADVIIEVRVPAQATNELCATEASALLNEEDLVGLMGTNQETTEGILTANENLKKLGKDVSKGQVIGCGFDSGAIIVAAVENDILYGAVTQAPRYQGQVTIDLLTMVANGEEVTDVDTPAYWYDSANISDPEIAPNLIK</sequence>